<sequence length="93" mass="10695">MLEGQCDELVSQLDQKVKLLKSGAREVGEMIQEDVKNLNDIEKDYDNVSGFLQQTMGKFDKMMAKGGHKHMCYLACFVFVILIILYLLVKSRY</sequence>
<gene>
    <name evidence="8" type="ORF">RFI_26315</name>
</gene>
<dbReference type="AlphaFoldDB" id="X6MDD3"/>
<dbReference type="GO" id="GO:0012505">
    <property type="term" value="C:endomembrane system"/>
    <property type="evidence" value="ECO:0007669"/>
    <property type="project" value="UniProtKB-ARBA"/>
</dbReference>
<dbReference type="SUPFAM" id="SSF58038">
    <property type="entry name" value="SNARE fusion complex"/>
    <property type="match status" value="1"/>
</dbReference>
<evidence type="ECO:0000256" key="2">
    <source>
        <dbReference type="ARBA" id="ARBA00022448"/>
    </source>
</evidence>
<dbReference type="GO" id="GO:0016020">
    <property type="term" value="C:membrane"/>
    <property type="evidence" value="ECO:0007669"/>
    <property type="project" value="UniProtKB-SubCell"/>
</dbReference>
<keyword evidence="9" id="KW-1185">Reference proteome</keyword>
<feature type="transmembrane region" description="Helical" evidence="6">
    <location>
        <begin position="71"/>
        <end position="89"/>
    </location>
</feature>
<dbReference type="PROSITE" id="PS50192">
    <property type="entry name" value="T_SNARE"/>
    <property type="match status" value="1"/>
</dbReference>
<comment type="caution">
    <text evidence="8">The sequence shown here is derived from an EMBL/GenBank/DDBJ whole genome shotgun (WGS) entry which is preliminary data.</text>
</comment>
<keyword evidence="3 6" id="KW-0812">Transmembrane</keyword>
<proteinExistence type="predicted"/>
<dbReference type="OMA" id="CYLACFV"/>
<dbReference type="PANTHER" id="PTHR12791">
    <property type="entry name" value="GOLGI SNARE BET1-RELATED"/>
    <property type="match status" value="1"/>
</dbReference>
<evidence type="ECO:0000256" key="3">
    <source>
        <dbReference type="ARBA" id="ARBA00022692"/>
    </source>
</evidence>
<evidence type="ECO:0000256" key="6">
    <source>
        <dbReference type="SAM" id="Phobius"/>
    </source>
</evidence>
<dbReference type="GO" id="GO:0005737">
    <property type="term" value="C:cytoplasm"/>
    <property type="evidence" value="ECO:0007669"/>
    <property type="project" value="UniProtKB-ARBA"/>
</dbReference>
<comment type="subcellular location">
    <subcellularLocation>
        <location evidence="1">Membrane</location>
        <topology evidence="1">Single-pass membrane protein</topology>
    </subcellularLocation>
</comment>
<keyword evidence="2" id="KW-0813">Transport</keyword>
<evidence type="ECO:0000256" key="4">
    <source>
        <dbReference type="ARBA" id="ARBA00022989"/>
    </source>
</evidence>
<keyword evidence="4 6" id="KW-1133">Transmembrane helix</keyword>
<reference evidence="8 9" key="1">
    <citation type="journal article" date="2013" name="Curr. Biol.">
        <title>The Genome of the Foraminiferan Reticulomyxa filosa.</title>
        <authorList>
            <person name="Glockner G."/>
            <person name="Hulsmann N."/>
            <person name="Schleicher M."/>
            <person name="Noegel A.A."/>
            <person name="Eichinger L."/>
            <person name="Gallinger C."/>
            <person name="Pawlowski J."/>
            <person name="Sierra R."/>
            <person name="Euteneuer U."/>
            <person name="Pillet L."/>
            <person name="Moustafa A."/>
            <person name="Platzer M."/>
            <person name="Groth M."/>
            <person name="Szafranski K."/>
            <person name="Schliwa M."/>
        </authorList>
    </citation>
    <scope>NUCLEOTIDE SEQUENCE [LARGE SCALE GENOMIC DNA]</scope>
</reference>
<dbReference type="OrthoDB" id="261831at2759"/>
<evidence type="ECO:0000259" key="7">
    <source>
        <dbReference type="PROSITE" id="PS50192"/>
    </source>
</evidence>
<dbReference type="Gene3D" id="1.20.5.110">
    <property type="match status" value="1"/>
</dbReference>
<keyword evidence="5 6" id="KW-0472">Membrane</keyword>
<evidence type="ECO:0000313" key="9">
    <source>
        <dbReference type="Proteomes" id="UP000023152"/>
    </source>
</evidence>
<name>X6MDD3_RETFI</name>
<dbReference type="Proteomes" id="UP000023152">
    <property type="component" value="Unassembled WGS sequence"/>
</dbReference>
<evidence type="ECO:0000256" key="1">
    <source>
        <dbReference type="ARBA" id="ARBA00004167"/>
    </source>
</evidence>
<organism evidence="8 9">
    <name type="scientific">Reticulomyxa filosa</name>
    <dbReference type="NCBI Taxonomy" id="46433"/>
    <lineage>
        <taxon>Eukaryota</taxon>
        <taxon>Sar</taxon>
        <taxon>Rhizaria</taxon>
        <taxon>Retaria</taxon>
        <taxon>Foraminifera</taxon>
        <taxon>Monothalamids</taxon>
        <taxon>Reticulomyxidae</taxon>
        <taxon>Reticulomyxa</taxon>
    </lineage>
</organism>
<accession>X6MDD3</accession>
<evidence type="ECO:0000313" key="8">
    <source>
        <dbReference type="EMBL" id="ETO11060.1"/>
    </source>
</evidence>
<feature type="domain" description="T-SNARE coiled-coil homology" evidence="7">
    <location>
        <begin position="1"/>
        <end position="62"/>
    </location>
</feature>
<protein>
    <recommendedName>
        <fullName evidence="7">t-SNARE coiled-coil homology domain-containing protein</fullName>
    </recommendedName>
</protein>
<evidence type="ECO:0000256" key="5">
    <source>
        <dbReference type="ARBA" id="ARBA00023136"/>
    </source>
</evidence>
<dbReference type="InterPro" id="IPR000727">
    <property type="entry name" value="T_SNARE_dom"/>
</dbReference>
<dbReference type="EMBL" id="ASPP01022830">
    <property type="protein sequence ID" value="ETO11060.1"/>
    <property type="molecule type" value="Genomic_DNA"/>
</dbReference>